<reference evidence="2 3" key="5">
    <citation type="journal article" date="2010" name="Appl. Environ. Microbiol.">
        <title>phrR-like gene praR of Azorhizobium caulinodans ORS571 is essential for symbiosis with Sesbania rostrata and is involved in expression of reb genes.</title>
        <authorList>
            <person name="Akiba N."/>
            <person name="Aono T."/>
            <person name="Toyazaki H."/>
            <person name="Sato S."/>
            <person name="Oyaizu H."/>
        </authorList>
    </citation>
    <scope>NUCLEOTIDE SEQUENCE [LARGE SCALE GENOMIC DNA]</scope>
    <source>
        <strain evidence="3">ATCC 43989 / DSM 5975 / JCM 20966 / LMG 6465 / NBRC 14845 / NCIMB 13405 / ORS 571</strain>
    </source>
</reference>
<dbReference type="Proteomes" id="UP000000270">
    <property type="component" value="Chromosome"/>
</dbReference>
<reference evidence="2 3" key="6">
    <citation type="journal article" date="2011" name="Appl. Environ. Microbiol.">
        <title>Involvement of the azorhizobial chromosome partition gene (parA) in the onset of bacteroid differentiation during Sesbania rostrata stem nodule development.</title>
        <authorList>
            <person name="Liu CT."/>
            <person name="Lee KB."/>
            <person name="Wang YS."/>
            <person name="Peng MH."/>
            <person name="Lee KT."/>
            <person name="Suzuki S."/>
            <person name="Suzuki T."/>
            <person name="Oyaizu H."/>
        </authorList>
    </citation>
    <scope>NUCLEOTIDE SEQUENCE [LARGE SCALE GENOMIC DNA]</scope>
    <source>
        <strain evidence="3">ATCC 43989 / DSM 5975 / JCM 20966 / LMG 6465 / NBRC 14845 / NCIMB 13405 / ORS 571</strain>
    </source>
</reference>
<name>A8IJG0_AZOC5</name>
<dbReference type="Gene3D" id="2.30.110.10">
    <property type="entry name" value="Electron Transport, Fmn-binding Protein, Chain A"/>
    <property type="match status" value="1"/>
</dbReference>
<accession>A8IJG0</accession>
<dbReference type="Pfam" id="PF16242">
    <property type="entry name" value="Pyrid_ox_like"/>
    <property type="match status" value="1"/>
</dbReference>
<protein>
    <submittedName>
        <fullName evidence="2">Pyridoxamine 5'-phosphate oxidase-related protein</fullName>
    </submittedName>
</protein>
<dbReference type="PANTHER" id="PTHR34818:SF1">
    <property type="entry name" value="PROTEIN BLI-3"/>
    <property type="match status" value="1"/>
</dbReference>
<keyword evidence="3" id="KW-1185">Reference proteome</keyword>
<organism evidence="2 3">
    <name type="scientific">Azorhizobium caulinodans (strain ATCC 43989 / DSM 5975 / JCM 20966 / LMG 6465 / NBRC 14845 / NCIMB 13405 / ORS 571)</name>
    <dbReference type="NCBI Taxonomy" id="438753"/>
    <lineage>
        <taxon>Bacteria</taxon>
        <taxon>Pseudomonadati</taxon>
        <taxon>Pseudomonadota</taxon>
        <taxon>Alphaproteobacteria</taxon>
        <taxon>Hyphomicrobiales</taxon>
        <taxon>Xanthobacteraceae</taxon>
        <taxon>Azorhizobium</taxon>
    </lineage>
</organism>
<dbReference type="HOGENOM" id="CLU_091428_2_0_5"/>
<reference evidence="2 3" key="1">
    <citation type="journal article" date="2007" name="Appl. Environ. Microbiol.">
        <title>Rhizobial factors required for stem nodule maturation and maintenance in Sesbania rostrata-Azorhizobium caulinodans ORS571 symbiosis.</title>
        <authorList>
            <person name="Suzuki S."/>
            <person name="Aono T."/>
            <person name="Lee KB."/>
            <person name="Suzuki T."/>
            <person name="Liu CT."/>
            <person name="Miwa H."/>
            <person name="Wakao S."/>
            <person name="Iki T."/>
            <person name="Oyaizu H."/>
        </authorList>
    </citation>
    <scope>NUCLEOTIDE SEQUENCE [LARGE SCALE GENOMIC DNA]</scope>
    <source>
        <strain evidence="3">ATCC 43989 / DSM 5975 / JCM 20966 / LMG 6465 / NBRC 14845 / NCIMB 13405 / ORS 571</strain>
    </source>
</reference>
<dbReference type="eggNOG" id="COG3871">
    <property type="taxonomic scope" value="Bacteria"/>
</dbReference>
<reference evidence="2 3" key="4">
    <citation type="journal article" date="2009" name="Appl. Environ. Microbiol.">
        <title>Comparative genome-wide transcriptional profiling of Azorhizobium caulinodans ORS571 grown under free-living and symbiotic conditions.</title>
        <authorList>
            <person name="Tsukada S."/>
            <person name="Aono T."/>
            <person name="Akiba N."/>
            <person name="Lee KB."/>
            <person name="Liu CT."/>
            <person name="Toyazaki H."/>
            <person name="Oyaizu H."/>
        </authorList>
    </citation>
    <scope>NUCLEOTIDE SEQUENCE [LARGE SCALE GENOMIC DNA]</scope>
    <source>
        <strain evidence="3">ATCC 43989 / DSM 5975 / JCM 20966 / LMG 6465 / NBRC 14845 / NCIMB 13405 / ORS 571</strain>
    </source>
</reference>
<dbReference type="KEGG" id="azc:AZC_0299"/>
<dbReference type="PANTHER" id="PTHR34818">
    <property type="entry name" value="PROTEIN BLI-3"/>
    <property type="match status" value="1"/>
</dbReference>
<sequence length="156" mass="17351">MNVEDVWTAMEERHACMLVDRDGSRLRARPMAPVARRDDGVVWFVTDAHSAKDEEVSAHPEVCLSFSDEGDRFYLSVSGRAEVVRDVAKLKDIWSAPMEAYFPGGPEDPNAVLLRVVPEQAEIWQGDGLLTTGFKMASAILSDRRADLGENAKIEM</sequence>
<evidence type="ECO:0000259" key="1">
    <source>
        <dbReference type="Pfam" id="PF16242"/>
    </source>
</evidence>
<dbReference type="SUPFAM" id="SSF50475">
    <property type="entry name" value="FMN-binding split barrel"/>
    <property type="match status" value="1"/>
</dbReference>
<evidence type="ECO:0000313" key="3">
    <source>
        <dbReference type="Proteomes" id="UP000000270"/>
    </source>
</evidence>
<dbReference type="STRING" id="438753.AZC_0299"/>
<dbReference type="InterPro" id="IPR038725">
    <property type="entry name" value="YdaG_split_barrel_FMN-bd"/>
</dbReference>
<feature type="domain" description="General stress protein FMN-binding split barrel" evidence="1">
    <location>
        <begin position="3"/>
        <end position="146"/>
    </location>
</feature>
<proteinExistence type="predicted"/>
<dbReference type="InterPro" id="IPR012349">
    <property type="entry name" value="Split_barrel_FMN-bd"/>
</dbReference>
<reference evidence="3" key="2">
    <citation type="submission" date="2007-04" db="EMBL/GenBank/DDBJ databases">
        <title>Complete genome sequence of the nitrogen-fixing bacterium Azorhizobium caulinodans ORS571.</title>
        <authorList>
            <person name="Lee K.B."/>
            <person name="Backer P.D."/>
            <person name="Aono T."/>
            <person name="Liu C.T."/>
            <person name="Suzuki S."/>
            <person name="Suzuki T."/>
            <person name="Kaneko T."/>
            <person name="Yamada M."/>
            <person name="Tabata S."/>
            <person name="Kupfer D.M."/>
            <person name="Najar F.Z."/>
            <person name="Wiley G.B."/>
            <person name="Roe B."/>
            <person name="Binnewies T."/>
            <person name="Ussery D."/>
            <person name="Vereecke D."/>
            <person name="Gevers D."/>
            <person name="Holsters M."/>
            <person name="Oyaizu H."/>
        </authorList>
    </citation>
    <scope>NUCLEOTIDE SEQUENCE [LARGE SCALE GENOMIC DNA]</scope>
    <source>
        <strain evidence="3">ATCC 43989 / DSM 5975 / JCM 20966 / LMG 6465 / NBRC 14845 / NCIMB 13405 / ORS 571</strain>
    </source>
</reference>
<gene>
    <name evidence="2" type="ordered locus">AZC_0299</name>
</gene>
<dbReference type="EMBL" id="AP009384">
    <property type="protein sequence ID" value="BAF86297.1"/>
    <property type="molecule type" value="Genomic_DNA"/>
</dbReference>
<evidence type="ECO:0000313" key="2">
    <source>
        <dbReference type="EMBL" id="BAF86297.1"/>
    </source>
</evidence>
<dbReference type="AlphaFoldDB" id="A8IJG0"/>
<dbReference type="InterPro" id="IPR052917">
    <property type="entry name" value="Stress-Dev_Protein"/>
</dbReference>
<dbReference type="RefSeq" id="WP_012168830.1">
    <property type="nucleotide sequence ID" value="NC_009937.1"/>
</dbReference>
<reference evidence="2 3" key="3">
    <citation type="journal article" date="2008" name="BMC Genomics">
        <title>The genome of the versatile nitrogen fixer Azorhizobium caulinodans ORS571.</title>
        <authorList>
            <person name="Lee KB."/>
            <person name="Backer P.D."/>
            <person name="Aono T."/>
            <person name="Liu CT."/>
            <person name="Suzuki S."/>
            <person name="Suzuki T."/>
            <person name="Kaneko T."/>
            <person name="Yamada M."/>
            <person name="Tabata S."/>
            <person name="Kupfer D.M."/>
            <person name="Najar F.Z."/>
            <person name="Wiley G.B."/>
            <person name="Roe B."/>
            <person name="Binnewies T.T."/>
            <person name="Ussery D.W."/>
            <person name="D'Haeze W."/>
            <person name="Herder J.D."/>
            <person name="Gevers D."/>
            <person name="Vereecke D."/>
            <person name="Holsters M."/>
            <person name="Oyaizu H."/>
        </authorList>
    </citation>
    <scope>NUCLEOTIDE SEQUENCE [LARGE SCALE GENOMIC DNA]</scope>
    <source>
        <strain evidence="3">ATCC 43989 / DSM 5975 / JCM 20966 / LMG 6465 / NBRC 14845 / NCIMB 13405 / ORS 571</strain>
    </source>
</reference>